<evidence type="ECO:0000313" key="4">
    <source>
        <dbReference type="Proteomes" id="UP001501414"/>
    </source>
</evidence>
<dbReference type="InterPro" id="IPR036259">
    <property type="entry name" value="MFS_trans_sf"/>
</dbReference>
<evidence type="ECO:0000256" key="2">
    <source>
        <dbReference type="SAM" id="Phobius"/>
    </source>
</evidence>
<keyword evidence="4" id="KW-1185">Reference proteome</keyword>
<keyword evidence="2" id="KW-0812">Transmembrane</keyword>
<evidence type="ECO:0000313" key="3">
    <source>
        <dbReference type="EMBL" id="GAA1394140.1"/>
    </source>
</evidence>
<comment type="caution">
    <text evidence="3">The sequence shown here is derived from an EMBL/GenBank/DDBJ whole genome shotgun (WGS) entry which is preliminary data.</text>
</comment>
<name>A0ABN1XZY5_9PSEU</name>
<organism evidence="3 4">
    <name type="scientific">Pseudonocardia kongjuensis</name>
    <dbReference type="NCBI Taxonomy" id="102227"/>
    <lineage>
        <taxon>Bacteria</taxon>
        <taxon>Bacillati</taxon>
        <taxon>Actinomycetota</taxon>
        <taxon>Actinomycetes</taxon>
        <taxon>Pseudonocardiales</taxon>
        <taxon>Pseudonocardiaceae</taxon>
        <taxon>Pseudonocardia</taxon>
    </lineage>
</organism>
<dbReference type="RefSeq" id="WP_344025068.1">
    <property type="nucleotide sequence ID" value="NZ_BAAAJK010000026.1"/>
</dbReference>
<reference evidence="3 4" key="1">
    <citation type="journal article" date="2019" name="Int. J. Syst. Evol. Microbiol.">
        <title>The Global Catalogue of Microorganisms (GCM) 10K type strain sequencing project: providing services to taxonomists for standard genome sequencing and annotation.</title>
        <authorList>
            <consortium name="The Broad Institute Genomics Platform"/>
            <consortium name="The Broad Institute Genome Sequencing Center for Infectious Disease"/>
            <person name="Wu L."/>
            <person name="Ma J."/>
        </authorList>
    </citation>
    <scope>NUCLEOTIDE SEQUENCE [LARGE SCALE GENOMIC DNA]</scope>
    <source>
        <strain evidence="3 4">JCM 11896</strain>
    </source>
</reference>
<dbReference type="Proteomes" id="UP001501414">
    <property type="component" value="Unassembled WGS sequence"/>
</dbReference>
<evidence type="ECO:0000256" key="1">
    <source>
        <dbReference type="SAM" id="MobiDB-lite"/>
    </source>
</evidence>
<gene>
    <name evidence="3" type="ORF">GCM10009613_41770</name>
</gene>
<proteinExistence type="predicted"/>
<dbReference type="EMBL" id="BAAAJK010000026">
    <property type="protein sequence ID" value="GAA1394140.1"/>
    <property type="molecule type" value="Genomic_DNA"/>
</dbReference>
<sequence length="115" mass="12133">MTRFAGAVIGMAAVALVVAYLAFGWPVLLLGGPLLVGIAITLLALALTERPREVLRERRAAHLGESPWKQAAERGEPSAGGLMSGFFEVSPQAAGLPEQRPALAHDARRAAARRP</sequence>
<keyword evidence="2" id="KW-0472">Membrane</keyword>
<feature type="region of interest" description="Disordered" evidence="1">
    <location>
        <begin position="93"/>
        <end position="115"/>
    </location>
</feature>
<dbReference type="SUPFAM" id="SSF103473">
    <property type="entry name" value="MFS general substrate transporter"/>
    <property type="match status" value="1"/>
</dbReference>
<keyword evidence="2" id="KW-1133">Transmembrane helix</keyword>
<feature type="transmembrane region" description="Helical" evidence="2">
    <location>
        <begin position="29"/>
        <end position="48"/>
    </location>
</feature>
<protein>
    <submittedName>
        <fullName evidence="3">Uncharacterized protein</fullName>
    </submittedName>
</protein>
<accession>A0ABN1XZY5</accession>